<evidence type="ECO:0000256" key="2">
    <source>
        <dbReference type="ARBA" id="ARBA00023235"/>
    </source>
</evidence>
<dbReference type="GO" id="GO:0005737">
    <property type="term" value="C:cytoplasm"/>
    <property type="evidence" value="ECO:0007669"/>
    <property type="project" value="TreeGrafter"/>
</dbReference>
<comment type="caution">
    <text evidence="4">The sequence shown here is derived from an EMBL/GenBank/DDBJ whole genome shotgun (WGS) entry which is preliminary data.</text>
</comment>
<dbReference type="Gene3D" id="3.10.310.10">
    <property type="entry name" value="Diaminopimelate Epimerase, Chain A, domain 1"/>
    <property type="match status" value="2"/>
</dbReference>
<evidence type="ECO:0000313" key="4">
    <source>
        <dbReference type="EMBL" id="RIJ30187.1"/>
    </source>
</evidence>
<dbReference type="PANTHER" id="PTHR13774">
    <property type="entry name" value="PHENAZINE BIOSYNTHESIS PROTEIN"/>
    <property type="match status" value="1"/>
</dbReference>
<keyword evidence="2" id="KW-0413">Isomerase</keyword>
<feature type="active site" evidence="3">
    <location>
        <position position="47"/>
    </location>
</feature>
<dbReference type="InterPro" id="IPR003719">
    <property type="entry name" value="Phenazine_PhzF-like"/>
</dbReference>
<dbReference type="OrthoDB" id="9788221at2"/>
<evidence type="ECO:0000313" key="5">
    <source>
        <dbReference type="Proteomes" id="UP000266385"/>
    </source>
</evidence>
<organism evidence="4 5">
    <name type="scientific">Henriciella mobilis</name>
    <dbReference type="NCBI Taxonomy" id="2305467"/>
    <lineage>
        <taxon>Bacteria</taxon>
        <taxon>Pseudomonadati</taxon>
        <taxon>Pseudomonadota</taxon>
        <taxon>Alphaproteobacteria</taxon>
        <taxon>Hyphomonadales</taxon>
        <taxon>Hyphomonadaceae</taxon>
        <taxon>Henriciella</taxon>
    </lineage>
</organism>
<dbReference type="NCBIfam" id="TIGR00654">
    <property type="entry name" value="PhzF_family"/>
    <property type="match status" value="1"/>
</dbReference>
<comment type="similarity">
    <text evidence="1">Belongs to the PhzF family.</text>
</comment>
<dbReference type="PIRSF" id="PIRSF016184">
    <property type="entry name" value="PhzC_PhzF"/>
    <property type="match status" value="1"/>
</dbReference>
<dbReference type="AlphaFoldDB" id="A0A399RJK9"/>
<protein>
    <submittedName>
        <fullName evidence="4">PhzF family phenazine biosynthesis protein</fullName>
    </submittedName>
</protein>
<dbReference type="SUPFAM" id="SSF54506">
    <property type="entry name" value="Diaminopimelate epimerase-like"/>
    <property type="match status" value="1"/>
</dbReference>
<gene>
    <name evidence="4" type="ORF">D1223_05935</name>
</gene>
<proteinExistence type="inferred from homology"/>
<dbReference type="EMBL" id="QWFX01000006">
    <property type="protein sequence ID" value="RIJ30187.1"/>
    <property type="molecule type" value="Genomic_DNA"/>
</dbReference>
<dbReference type="GO" id="GO:0016853">
    <property type="term" value="F:isomerase activity"/>
    <property type="evidence" value="ECO:0007669"/>
    <property type="project" value="UniProtKB-KW"/>
</dbReference>
<name>A0A399RJK9_9PROT</name>
<sequence length="270" mass="29072">MTSLPFYQIDAFASRTFEGNQACVMPMDSFLPDETLQAIAAENNVAETAFIVQTGEGVWDLRWFTPTVEVPLCGHATLASAHALFSHLGYDGEEVAFDTRQSGQLTVKRTPDGRYEMDFPAPEIRKMDVTEDVAAALGAWPLEAWGGPFYAAVFADPEDIVSMQADIDLIGKLGVMKDVNRGNLGVLAAGGDGVDVTSRFFAPASGIPEDPATGSWHCMVAAIMGPRLKRAFDCYQAYPGRGAKIGVELVGDRVKLRGDAVTVIEGKFSL</sequence>
<dbReference type="PANTHER" id="PTHR13774:SF17">
    <property type="entry name" value="PHENAZINE BIOSYNTHESIS-LIKE DOMAIN-CONTAINING PROTEIN"/>
    <property type="match status" value="1"/>
</dbReference>
<dbReference type="RefSeq" id="WP_119375506.1">
    <property type="nucleotide sequence ID" value="NZ_QWFX01000006.1"/>
</dbReference>
<evidence type="ECO:0000256" key="3">
    <source>
        <dbReference type="PIRSR" id="PIRSR016184-1"/>
    </source>
</evidence>
<dbReference type="Pfam" id="PF02567">
    <property type="entry name" value="PhzC-PhzF"/>
    <property type="match status" value="1"/>
</dbReference>
<accession>A0A399RJK9</accession>
<evidence type="ECO:0000256" key="1">
    <source>
        <dbReference type="ARBA" id="ARBA00008270"/>
    </source>
</evidence>
<dbReference type="Proteomes" id="UP000266385">
    <property type="component" value="Unassembled WGS sequence"/>
</dbReference>
<keyword evidence="5" id="KW-1185">Reference proteome</keyword>
<reference evidence="4 5" key="1">
    <citation type="submission" date="2018-08" db="EMBL/GenBank/DDBJ databases">
        <title>Henriciella mobilis sp. nov., isolated from seawater.</title>
        <authorList>
            <person name="Cheng H."/>
            <person name="Wu Y.-H."/>
            <person name="Xu X.-W."/>
            <person name="Guo L.-L."/>
        </authorList>
    </citation>
    <scope>NUCLEOTIDE SEQUENCE [LARGE SCALE GENOMIC DNA]</scope>
    <source>
        <strain evidence="4 5">JN25</strain>
    </source>
</reference>